<organism evidence="6">
    <name type="scientific">Vibrio alginolyticus</name>
    <dbReference type="NCBI Taxonomy" id="663"/>
    <lineage>
        <taxon>Bacteria</taxon>
        <taxon>Pseudomonadati</taxon>
        <taxon>Pseudomonadota</taxon>
        <taxon>Gammaproteobacteria</taxon>
        <taxon>Vibrionales</taxon>
        <taxon>Vibrionaceae</taxon>
        <taxon>Vibrio</taxon>
    </lineage>
</organism>
<evidence type="ECO:0000256" key="4">
    <source>
        <dbReference type="SAM" id="Phobius"/>
    </source>
</evidence>
<protein>
    <submittedName>
        <fullName evidence="6">Major Facilitator Superfamily protein</fullName>
    </submittedName>
</protein>
<feature type="transmembrane region" description="Helical" evidence="4">
    <location>
        <begin position="164"/>
        <end position="182"/>
    </location>
</feature>
<evidence type="ECO:0000259" key="5">
    <source>
        <dbReference type="PROSITE" id="PS50850"/>
    </source>
</evidence>
<feature type="transmembrane region" description="Helical" evidence="4">
    <location>
        <begin position="103"/>
        <end position="122"/>
    </location>
</feature>
<feature type="transmembrane region" description="Helical" evidence="4">
    <location>
        <begin position="393"/>
        <end position="413"/>
    </location>
</feature>
<feature type="transmembrane region" description="Helical" evidence="4">
    <location>
        <begin position="128"/>
        <end position="152"/>
    </location>
</feature>
<reference evidence="6" key="1">
    <citation type="submission" date="2016-10" db="EMBL/GenBank/DDBJ databases">
        <title>The High Quality Genome of Vibrio alginolyticus K01M1.</title>
        <authorList>
            <person name="Wendling C."/>
            <person name="Chibani C.M."/>
            <person name="Hertel R."/>
            <person name="Sproer C."/>
            <person name="Bunk B."/>
            <person name="Overmann J."/>
            <person name="Roth O."/>
            <person name="Liesegang H."/>
        </authorList>
    </citation>
    <scope>NUCLEOTIDE SEQUENCE</scope>
    <source>
        <strain evidence="6">K05K4</strain>
    </source>
</reference>
<dbReference type="Gene3D" id="1.20.1250.20">
    <property type="entry name" value="MFS general substrate transporter like domains"/>
    <property type="match status" value="1"/>
</dbReference>
<feature type="transmembrane region" description="Helical" evidence="4">
    <location>
        <begin position="367"/>
        <end position="387"/>
    </location>
</feature>
<sequence>MPLALFVENYSHIFLLFLLSYMLSVYVVTKRNLELNRNVWLLSLCQALLMTGNILLISVIALIGKTLAPSSSFITLPVALQFLGLMAATIPASLIMGKLGRRLGFSLGNVIGILGASLATYALSQQNFYLFCMSTFLLGVGIGFGTLYRFAAIEVCEESARHRAISISMAGGVLAAILGPNLAVYSQQWSDDGLYISAFAVLVVLYITALVVLQTIRFPPAHTQALHAKADKLRLIIRRPNFMLAVIAAMVAYAVMNILMTATPLAMIGCGFDFDKAAGVIEWHVLGMFAPAFVTGRLIERFGAKNMILAGGLLFVACIGINIHGVSIWHFSLALILLGIGWNFMFIAATGLFSQSYEAKNRSKAQAFNEFFVFSCVTITALLSGWLESTVGWQNLNLYVLPFVLLVIAMFALKTNKKPESQTA</sequence>
<keyword evidence="2 4" id="KW-1133">Transmembrane helix</keyword>
<feature type="transmembrane region" description="Helical" evidence="4">
    <location>
        <begin position="280"/>
        <end position="299"/>
    </location>
</feature>
<dbReference type="AlphaFoldDB" id="A0A1W6VYC0"/>
<dbReference type="GO" id="GO:0022857">
    <property type="term" value="F:transmembrane transporter activity"/>
    <property type="evidence" value="ECO:0007669"/>
    <property type="project" value="InterPro"/>
</dbReference>
<evidence type="ECO:0000256" key="3">
    <source>
        <dbReference type="ARBA" id="ARBA00023136"/>
    </source>
</evidence>
<feature type="transmembrane region" description="Helical" evidence="4">
    <location>
        <begin position="41"/>
        <end position="64"/>
    </location>
</feature>
<feature type="transmembrane region" description="Helical" evidence="4">
    <location>
        <begin position="76"/>
        <end position="96"/>
    </location>
</feature>
<feature type="transmembrane region" description="Helical" evidence="4">
    <location>
        <begin position="194"/>
        <end position="213"/>
    </location>
</feature>
<dbReference type="InterPro" id="IPR036259">
    <property type="entry name" value="MFS_trans_sf"/>
</dbReference>
<proteinExistence type="predicted"/>
<feature type="transmembrane region" description="Helical" evidence="4">
    <location>
        <begin position="306"/>
        <end position="325"/>
    </location>
</feature>
<dbReference type="PANTHER" id="PTHR23534:SF1">
    <property type="entry name" value="MAJOR FACILITATOR SUPERFAMILY PROTEIN"/>
    <property type="match status" value="1"/>
</dbReference>
<dbReference type="InterPro" id="IPR011701">
    <property type="entry name" value="MFS"/>
</dbReference>
<accession>A0A1W6VYC0</accession>
<evidence type="ECO:0000256" key="2">
    <source>
        <dbReference type="ARBA" id="ARBA00022989"/>
    </source>
</evidence>
<dbReference type="SUPFAM" id="SSF103473">
    <property type="entry name" value="MFS general substrate transporter"/>
    <property type="match status" value="1"/>
</dbReference>
<keyword evidence="3 4" id="KW-0472">Membrane</keyword>
<keyword evidence="1 4" id="KW-0812">Transmembrane</keyword>
<dbReference type="InterPro" id="IPR020846">
    <property type="entry name" value="MFS_dom"/>
</dbReference>
<feature type="transmembrane region" description="Helical" evidence="4">
    <location>
        <begin position="12"/>
        <end position="29"/>
    </location>
</feature>
<dbReference type="EMBL" id="CP017903">
    <property type="protein sequence ID" value="ARP21168.1"/>
    <property type="molecule type" value="Genomic_DNA"/>
</dbReference>
<dbReference type="Pfam" id="PF07690">
    <property type="entry name" value="MFS_1"/>
    <property type="match status" value="2"/>
</dbReference>
<evidence type="ECO:0000256" key="1">
    <source>
        <dbReference type="ARBA" id="ARBA00022692"/>
    </source>
</evidence>
<name>A0A1W6VYC0_VIBAL</name>
<dbReference type="PANTHER" id="PTHR23534">
    <property type="entry name" value="MFS PERMEASE"/>
    <property type="match status" value="1"/>
</dbReference>
<feature type="transmembrane region" description="Helical" evidence="4">
    <location>
        <begin position="331"/>
        <end position="355"/>
    </location>
</feature>
<dbReference type="PROSITE" id="PS50850">
    <property type="entry name" value="MFS"/>
    <property type="match status" value="1"/>
</dbReference>
<feature type="domain" description="Major facilitator superfamily (MFS) profile" evidence="5">
    <location>
        <begin position="241"/>
        <end position="424"/>
    </location>
</feature>
<gene>
    <name evidence="6" type="ORF">K05K4_44510</name>
</gene>
<feature type="transmembrane region" description="Helical" evidence="4">
    <location>
        <begin position="242"/>
        <end position="260"/>
    </location>
</feature>
<evidence type="ECO:0000313" key="6">
    <source>
        <dbReference type="EMBL" id="ARP21168.1"/>
    </source>
</evidence>